<dbReference type="Ensembl" id="ENSCMIT00000000713.1">
    <property type="protein sequence ID" value="ENSCMIP00000000666.1"/>
    <property type="gene ID" value="ENSCMIG00000000478.1"/>
</dbReference>
<evidence type="ECO:0000256" key="1">
    <source>
        <dbReference type="SAM" id="MobiDB-lite"/>
    </source>
</evidence>
<evidence type="ECO:0000313" key="3">
    <source>
        <dbReference type="Proteomes" id="UP000314986"/>
    </source>
</evidence>
<feature type="compositionally biased region" description="Polar residues" evidence="1">
    <location>
        <begin position="159"/>
        <end position="172"/>
    </location>
</feature>
<evidence type="ECO:0000313" key="2">
    <source>
        <dbReference type="Ensembl" id="ENSCMIP00000000666.1"/>
    </source>
</evidence>
<reference evidence="3" key="1">
    <citation type="journal article" date="2006" name="Science">
        <title>Ancient noncoding elements conserved in the human genome.</title>
        <authorList>
            <person name="Venkatesh B."/>
            <person name="Kirkness E.F."/>
            <person name="Loh Y.H."/>
            <person name="Halpern A.L."/>
            <person name="Lee A.P."/>
            <person name="Johnson J."/>
            <person name="Dandona N."/>
            <person name="Viswanathan L.D."/>
            <person name="Tay A."/>
            <person name="Venter J.C."/>
            <person name="Strausberg R.L."/>
            <person name="Brenner S."/>
        </authorList>
    </citation>
    <scope>NUCLEOTIDE SEQUENCE [LARGE SCALE GENOMIC DNA]</scope>
</reference>
<proteinExistence type="predicted"/>
<reference evidence="3" key="2">
    <citation type="journal article" date="2007" name="PLoS Biol.">
        <title>Survey sequencing and comparative analysis of the elephant shark (Callorhinchus milii) genome.</title>
        <authorList>
            <person name="Venkatesh B."/>
            <person name="Kirkness E.F."/>
            <person name="Loh Y.H."/>
            <person name="Halpern A.L."/>
            <person name="Lee A.P."/>
            <person name="Johnson J."/>
            <person name="Dandona N."/>
            <person name="Viswanathan L.D."/>
            <person name="Tay A."/>
            <person name="Venter J.C."/>
            <person name="Strausberg R.L."/>
            <person name="Brenner S."/>
        </authorList>
    </citation>
    <scope>NUCLEOTIDE SEQUENCE [LARGE SCALE GENOMIC DNA]</scope>
</reference>
<keyword evidence="3" id="KW-1185">Reference proteome</keyword>
<name>A0A4W3GBN8_CALMI</name>
<dbReference type="InParanoid" id="A0A4W3GBN8"/>
<dbReference type="GeneTree" id="ENSGT00950000183101"/>
<dbReference type="Proteomes" id="UP000314986">
    <property type="component" value="Unassembled WGS sequence"/>
</dbReference>
<dbReference type="AlphaFoldDB" id="A0A4W3GBN8"/>
<reference evidence="2" key="5">
    <citation type="submission" date="2025-09" db="UniProtKB">
        <authorList>
            <consortium name="Ensembl"/>
        </authorList>
    </citation>
    <scope>IDENTIFICATION</scope>
</reference>
<reference evidence="2" key="4">
    <citation type="submission" date="2025-08" db="UniProtKB">
        <authorList>
            <consortium name="Ensembl"/>
        </authorList>
    </citation>
    <scope>IDENTIFICATION</scope>
</reference>
<reference evidence="3" key="3">
    <citation type="journal article" date="2014" name="Nature">
        <title>Elephant shark genome provides unique insights into gnathostome evolution.</title>
        <authorList>
            <consortium name="International Elephant Shark Genome Sequencing Consortium"/>
            <person name="Venkatesh B."/>
            <person name="Lee A.P."/>
            <person name="Ravi V."/>
            <person name="Maurya A.K."/>
            <person name="Lian M.M."/>
            <person name="Swann J.B."/>
            <person name="Ohta Y."/>
            <person name="Flajnik M.F."/>
            <person name="Sutoh Y."/>
            <person name="Kasahara M."/>
            <person name="Hoon S."/>
            <person name="Gangu V."/>
            <person name="Roy S.W."/>
            <person name="Irimia M."/>
            <person name="Korzh V."/>
            <person name="Kondrychyn I."/>
            <person name="Lim Z.W."/>
            <person name="Tay B.H."/>
            <person name="Tohari S."/>
            <person name="Kong K.W."/>
            <person name="Ho S."/>
            <person name="Lorente-Galdos B."/>
            <person name="Quilez J."/>
            <person name="Marques-Bonet T."/>
            <person name="Raney B.J."/>
            <person name="Ingham P.W."/>
            <person name="Tay A."/>
            <person name="Hillier L.W."/>
            <person name="Minx P."/>
            <person name="Boehm T."/>
            <person name="Wilson R.K."/>
            <person name="Brenner S."/>
            <person name="Warren W.C."/>
        </authorList>
    </citation>
    <scope>NUCLEOTIDE SEQUENCE [LARGE SCALE GENOMIC DNA]</scope>
</reference>
<protein>
    <submittedName>
        <fullName evidence="2">Scavenger receptor class F member 2-like</fullName>
    </submittedName>
</protein>
<sequence length="290" mass="31214">MKVIFLSVAHHDIENTLNCSYIEPPSMVDQPSPSWSSHGSFSSFDTADDGPVYCVPHEESMVENLAPPISEEEAGEYTSLKGDATEMLLLKSSDSEASSNGSGSTSGAVYAHVARLSKQSKDSDVSIHSNSAKTPSPDKAKPPPPDPATKPKLSWIHGKSSSGQSNASTATHPLSLDKGANQTDSREWGGGVGGATGNARKRNLSDSSGGGGLDRTERNRSQMSKCVTKKKVLAEQESRVPATQVMEIKHTNPRSRWKISMGRHTMLLKKLATYQEKRRAMEERAGEAPH</sequence>
<organism evidence="2 3">
    <name type="scientific">Callorhinchus milii</name>
    <name type="common">Ghost shark</name>
    <dbReference type="NCBI Taxonomy" id="7868"/>
    <lineage>
        <taxon>Eukaryota</taxon>
        <taxon>Metazoa</taxon>
        <taxon>Chordata</taxon>
        <taxon>Craniata</taxon>
        <taxon>Vertebrata</taxon>
        <taxon>Chondrichthyes</taxon>
        <taxon>Holocephali</taxon>
        <taxon>Chimaeriformes</taxon>
        <taxon>Callorhinchidae</taxon>
        <taxon>Callorhinchus</taxon>
    </lineage>
</organism>
<feature type="region of interest" description="Disordered" evidence="1">
    <location>
        <begin position="117"/>
        <end position="232"/>
    </location>
</feature>
<accession>A0A4W3GBN8</accession>